<dbReference type="AlphaFoldDB" id="A0A8T1TU99"/>
<dbReference type="Proteomes" id="UP000688947">
    <property type="component" value="Unassembled WGS sequence"/>
</dbReference>
<dbReference type="InterPro" id="IPR003656">
    <property type="entry name" value="Znf_BED"/>
</dbReference>
<organism evidence="5 6">
    <name type="scientific">Phytophthora cactorum</name>
    <dbReference type="NCBI Taxonomy" id="29920"/>
    <lineage>
        <taxon>Eukaryota</taxon>
        <taxon>Sar</taxon>
        <taxon>Stramenopiles</taxon>
        <taxon>Oomycota</taxon>
        <taxon>Peronosporomycetes</taxon>
        <taxon>Peronosporales</taxon>
        <taxon>Peronosporaceae</taxon>
        <taxon>Phytophthora</taxon>
    </lineage>
</organism>
<keyword evidence="3" id="KW-0862">Zinc</keyword>
<keyword evidence="2" id="KW-0863">Zinc-finger</keyword>
<accession>A0A8T1TU99</accession>
<dbReference type="EMBL" id="JAENGZ010001538">
    <property type="protein sequence ID" value="KAG6947500.1"/>
    <property type="molecule type" value="Genomic_DNA"/>
</dbReference>
<dbReference type="OrthoDB" id="89474at2759"/>
<name>A0A8T1TU99_9STRA</name>
<evidence type="ECO:0000313" key="5">
    <source>
        <dbReference type="EMBL" id="KAG6947500.1"/>
    </source>
</evidence>
<dbReference type="GO" id="GO:0008270">
    <property type="term" value="F:zinc ion binding"/>
    <property type="evidence" value="ECO:0007669"/>
    <property type="project" value="UniProtKB-KW"/>
</dbReference>
<keyword evidence="1" id="KW-0479">Metal-binding</keyword>
<dbReference type="Pfam" id="PF02892">
    <property type="entry name" value="zf-BED"/>
    <property type="match status" value="1"/>
</dbReference>
<evidence type="ECO:0000313" key="6">
    <source>
        <dbReference type="Proteomes" id="UP000688947"/>
    </source>
</evidence>
<dbReference type="GO" id="GO:0003677">
    <property type="term" value="F:DNA binding"/>
    <property type="evidence" value="ECO:0007669"/>
    <property type="project" value="InterPro"/>
</dbReference>
<feature type="domain" description="BED-type" evidence="4">
    <location>
        <begin position="10"/>
        <end position="48"/>
    </location>
</feature>
<evidence type="ECO:0000256" key="1">
    <source>
        <dbReference type="ARBA" id="ARBA00022723"/>
    </source>
</evidence>
<evidence type="ECO:0000256" key="3">
    <source>
        <dbReference type="ARBA" id="ARBA00022833"/>
    </source>
</evidence>
<protein>
    <recommendedName>
        <fullName evidence="4">BED-type domain-containing protein</fullName>
    </recommendedName>
</protein>
<reference evidence="5" key="1">
    <citation type="submission" date="2021-01" db="EMBL/GenBank/DDBJ databases">
        <title>Phytophthora aleatoria, a newly-described species from Pinus radiata is distinct from Phytophthora cactorum isolates based on comparative genomics.</title>
        <authorList>
            <person name="Mcdougal R."/>
            <person name="Panda P."/>
            <person name="Williams N."/>
            <person name="Studholme D.J."/>
        </authorList>
    </citation>
    <scope>NUCLEOTIDE SEQUENCE</scope>
    <source>
        <strain evidence="5">NZFS 3830</strain>
    </source>
</reference>
<proteinExistence type="predicted"/>
<evidence type="ECO:0000259" key="4">
    <source>
        <dbReference type="Pfam" id="PF02892"/>
    </source>
</evidence>
<gene>
    <name evidence="5" type="ORF">JG687_00016063</name>
</gene>
<evidence type="ECO:0000256" key="2">
    <source>
        <dbReference type="ARBA" id="ARBA00022771"/>
    </source>
</evidence>
<sequence length="58" mass="6435">MATNTDLCAFFFEHQGEGVHRCKICGADRKQPPGTGYSNLVSHLSSRHEDFRASVIVL</sequence>
<comment type="caution">
    <text evidence="5">The sequence shown here is derived from an EMBL/GenBank/DDBJ whole genome shotgun (WGS) entry which is preliminary data.</text>
</comment>